<dbReference type="Proteomes" id="UP000294746">
    <property type="component" value="Unassembled WGS sequence"/>
</dbReference>
<dbReference type="NCBIfam" id="TIGR03827">
    <property type="entry name" value="GNAT_ablB"/>
    <property type="match status" value="1"/>
</dbReference>
<dbReference type="PROSITE" id="PS51186">
    <property type="entry name" value="GNAT"/>
    <property type="match status" value="1"/>
</dbReference>
<dbReference type="EMBL" id="SLXV01000016">
    <property type="protein sequence ID" value="TCP68553.1"/>
    <property type="molecule type" value="Genomic_DNA"/>
</dbReference>
<dbReference type="InterPro" id="IPR022525">
    <property type="entry name" value="GNAT_AblB"/>
</dbReference>
<dbReference type="CDD" id="cd04301">
    <property type="entry name" value="NAT_SF"/>
    <property type="match status" value="1"/>
</dbReference>
<feature type="domain" description="N-acetyltransferase" evidence="1">
    <location>
        <begin position="134"/>
        <end position="285"/>
    </location>
</feature>
<accession>A0A4R2RY90</accession>
<comment type="caution">
    <text evidence="2">The sequence shown here is derived from an EMBL/GenBank/DDBJ whole genome shotgun (WGS) entry which is preliminary data.</text>
</comment>
<dbReference type="SUPFAM" id="SSF55729">
    <property type="entry name" value="Acyl-CoA N-acyltransferases (Nat)"/>
    <property type="match status" value="1"/>
</dbReference>
<dbReference type="AlphaFoldDB" id="A0A4R2RY90"/>
<proteinExistence type="predicted"/>
<keyword evidence="2" id="KW-0808">Transferase</keyword>
<protein>
    <submittedName>
        <fullName evidence="2">Beta-lysine acetyltransferase</fullName>
    </submittedName>
</protein>
<dbReference type="GO" id="GO:0008080">
    <property type="term" value="F:N-acetyltransferase activity"/>
    <property type="evidence" value="ECO:0007669"/>
    <property type="project" value="InterPro"/>
</dbReference>
<dbReference type="Pfam" id="PF00583">
    <property type="entry name" value="Acetyltransf_1"/>
    <property type="match status" value="1"/>
</dbReference>
<reference evidence="2 3" key="1">
    <citation type="submission" date="2019-03" db="EMBL/GenBank/DDBJ databases">
        <title>Genomic Encyclopedia of Type Strains, Phase IV (KMG-IV): sequencing the most valuable type-strain genomes for metagenomic binning, comparative biology and taxonomic classification.</title>
        <authorList>
            <person name="Goeker M."/>
        </authorList>
    </citation>
    <scope>NUCLEOTIDE SEQUENCE [LARGE SCALE GENOMIC DNA]</scope>
    <source>
        <strain evidence="2 3">DSM 46831</strain>
    </source>
</reference>
<keyword evidence="3" id="KW-1185">Reference proteome</keyword>
<gene>
    <name evidence="2" type="ORF">EDD57_11614</name>
</gene>
<dbReference type="Gene3D" id="3.40.630.30">
    <property type="match status" value="1"/>
</dbReference>
<evidence type="ECO:0000313" key="2">
    <source>
        <dbReference type="EMBL" id="TCP68553.1"/>
    </source>
</evidence>
<dbReference type="RefSeq" id="WP_131848709.1">
    <property type="nucleotide sequence ID" value="NZ_SLXV01000016.1"/>
</dbReference>
<sequence length="286" mass="33312">MIDTPMHVENRVETGLDFTVQIYVDPAGDRLRVDDYRGNVFSIMKRIEEIAKQYHFTKVFVKARSEDWQSFVSRGYMLEGIFKGYFNGSDAYSVALYFSLERRTSDHWIKENEILQKVQTHPMTSDPKEFSSNYHMRLAIEEDAEQLANLYNTIFQFYPTPMNDETYVRNAIENGTIFYVVESEDQIVSAASAELNTTYNNAEITDCATLSEHRRHGFIKNLILSLESELKQRSIFCVYSLARSLSFGMNMAFHQLGYEYTGRLTKNCNIHDKFEDMSLWTKDLSV</sequence>
<evidence type="ECO:0000313" key="3">
    <source>
        <dbReference type="Proteomes" id="UP000294746"/>
    </source>
</evidence>
<name>A0A4R2RY90_9BACL</name>
<dbReference type="OrthoDB" id="9790652at2"/>
<dbReference type="InterPro" id="IPR016181">
    <property type="entry name" value="Acyl_CoA_acyltransferase"/>
</dbReference>
<organism evidence="2 3">
    <name type="scientific">Baia soyae</name>
    <dbReference type="NCBI Taxonomy" id="1544746"/>
    <lineage>
        <taxon>Bacteria</taxon>
        <taxon>Bacillati</taxon>
        <taxon>Bacillota</taxon>
        <taxon>Bacilli</taxon>
        <taxon>Bacillales</taxon>
        <taxon>Thermoactinomycetaceae</taxon>
        <taxon>Baia</taxon>
    </lineage>
</organism>
<dbReference type="InterPro" id="IPR000182">
    <property type="entry name" value="GNAT_dom"/>
</dbReference>
<evidence type="ECO:0000259" key="1">
    <source>
        <dbReference type="PROSITE" id="PS51186"/>
    </source>
</evidence>